<feature type="compositionally biased region" description="Polar residues" evidence="2">
    <location>
        <begin position="503"/>
        <end position="519"/>
    </location>
</feature>
<protein>
    <recommendedName>
        <fullName evidence="3">RRM domain-containing protein</fullName>
    </recommendedName>
</protein>
<keyword evidence="1" id="KW-0694">RNA-binding</keyword>
<evidence type="ECO:0000313" key="5">
    <source>
        <dbReference type="Proteomes" id="UP001341840"/>
    </source>
</evidence>
<evidence type="ECO:0000256" key="2">
    <source>
        <dbReference type="SAM" id="MobiDB-lite"/>
    </source>
</evidence>
<feature type="region of interest" description="Disordered" evidence="2">
    <location>
        <begin position="485"/>
        <end position="550"/>
    </location>
</feature>
<feature type="domain" description="RRM" evidence="3">
    <location>
        <begin position="33"/>
        <end position="91"/>
    </location>
</feature>
<feature type="compositionally biased region" description="Basic and acidic residues" evidence="2">
    <location>
        <begin position="438"/>
        <end position="466"/>
    </location>
</feature>
<dbReference type="InterPro" id="IPR012677">
    <property type="entry name" value="Nucleotide-bd_a/b_plait_sf"/>
</dbReference>
<gene>
    <name evidence="4" type="ORF">PIB30_021852</name>
</gene>
<feature type="compositionally biased region" description="Basic and acidic residues" evidence="2">
    <location>
        <begin position="287"/>
        <end position="312"/>
    </location>
</feature>
<keyword evidence="5" id="KW-1185">Reference proteome</keyword>
<sequence>MGWGGESVVSSRREHTQYSWTTLEQRCLKEKEFCRFGTVIDLYVSRKWRQNCRGPFAFIRFKEYEGARNAVRWKNGVWWKGRRLYVAFSKYRRCRDEGPKHDEKVRGRRSLQSQRNGENWKGKGTDETKVSRVCKRWVRTGRRIEWTADDGVVIKSQYGAKENGEEKKTESVRKVVHLETSEQQRDILKRSLLGVNVCPIEFLEVDKRLLECWKGPDVVECRDVGPFRCLITFESEKSRDEAVGHHELLSVFDEFDVFVREFGGEVYSRESYPNAAELAYIAAGEDVSRNESKVDETPIEDRRSLAPKEESGSHSNELNVDLALEIEKRAMSINEATNDQGMRVGETRLVEDEAEGHNNSVDDGVSNHELDLDGSDMDLETELGLHNKVLGENDQIEEPTRIGPMGGLGEGNNAQNTKVGSYSCPYPPGFGPCTSNTHVHDPARVSDRNQTENKHNQQQCERDARCEKNRVTADSVDSNVVLTTIRKSGNTGERSVKEKQRCTQRTTQPSKENSSSRCSNGDVPLADLLGLKSLKKGKGVPQARNQKTPK</sequence>
<dbReference type="PROSITE" id="PS50102">
    <property type="entry name" value="RRM"/>
    <property type="match status" value="1"/>
</dbReference>
<dbReference type="InterPro" id="IPR000504">
    <property type="entry name" value="RRM_dom"/>
</dbReference>
<dbReference type="SUPFAM" id="SSF54928">
    <property type="entry name" value="RNA-binding domain, RBD"/>
    <property type="match status" value="1"/>
</dbReference>
<comment type="caution">
    <text evidence="4">The sequence shown here is derived from an EMBL/GenBank/DDBJ whole genome shotgun (WGS) entry which is preliminary data.</text>
</comment>
<organism evidence="4 5">
    <name type="scientific">Stylosanthes scabra</name>
    <dbReference type="NCBI Taxonomy" id="79078"/>
    <lineage>
        <taxon>Eukaryota</taxon>
        <taxon>Viridiplantae</taxon>
        <taxon>Streptophyta</taxon>
        <taxon>Embryophyta</taxon>
        <taxon>Tracheophyta</taxon>
        <taxon>Spermatophyta</taxon>
        <taxon>Magnoliopsida</taxon>
        <taxon>eudicotyledons</taxon>
        <taxon>Gunneridae</taxon>
        <taxon>Pentapetalae</taxon>
        <taxon>rosids</taxon>
        <taxon>fabids</taxon>
        <taxon>Fabales</taxon>
        <taxon>Fabaceae</taxon>
        <taxon>Papilionoideae</taxon>
        <taxon>50 kb inversion clade</taxon>
        <taxon>dalbergioids sensu lato</taxon>
        <taxon>Dalbergieae</taxon>
        <taxon>Pterocarpus clade</taxon>
        <taxon>Stylosanthes</taxon>
    </lineage>
</organism>
<accession>A0ABU6Z7J6</accession>
<proteinExistence type="predicted"/>
<dbReference type="EMBL" id="JASCZI010271933">
    <property type="protein sequence ID" value="MED6217897.1"/>
    <property type="molecule type" value="Genomic_DNA"/>
</dbReference>
<feature type="region of interest" description="Disordered" evidence="2">
    <location>
        <begin position="97"/>
        <end position="125"/>
    </location>
</feature>
<dbReference type="Pfam" id="PF00076">
    <property type="entry name" value="RRM_1"/>
    <property type="match status" value="1"/>
</dbReference>
<dbReference type="InterPro" id="IPR035979">
    <property type="entry name" value="RBD_domain_sf"/>
</dbReference>
<evidence type="ECO:0000259" key="3">
    <source>
        <dbReference type="PROSITE" id="PS50102"/>
    </source>
</evidence>
<feature type="region of interest" description="Disordered" evidence="2">
    <location>
        <begin position="435"/>
        <end position="466"/>
    </location>
</feature>
<dbReference type="Proteomes" id="UP001341840">
    <property type="component" value="Unassembled WGS sequence"/>
</dbReference>
<reference evidence="4 5" key="1">
    <citation type="journal article" date="2023" name="Plants (Basel)">
        <title>Bridging the Gap: Combining Genomics and Transcriptomics Approaches to Understand Stylosanthes scabra, an Orphan Legume from the Brazilian Caatinga.</title>
        <authorList>
            <person name="Ferreira-Neto J.R.C."/>
            <person name="da Silva M.D."/>
            <person name="Binneck E."/>
            <person name="de Melo N.F."/>
            <person name="da Silva R.H."/>
            <person name="de Melo A.L.T.M."/>
            <person name="Pandolfi V."/>
            <person name="Bustamante F.O."/>
            <person name="Brasileiro-Vidal A.C."/>
            <person name="Benko-Iseppon A.M."/>
        </authorList>
    </citation>
    <scope>NUCLEOTIDE SEQUENCE [LARGE SCALE GENOMIC DNA]</scope>
    <source>
        <tissue evidence="4">Leaves</tissue>
    </source>
</reference>
<evidence type="ECO:0000313" key="4">
    <source>
        <dbReference type="EMBL" id="MED6217897.1"/>
    </source>
</evidence>
<name>A0ABU6Z7J6_9FABA</name>
<feature type="region of interest" description="Disordered" evidence="2">
    <location>
        <begin position="287"/>
        <end position="316"/>
    </location>
</feature>
<evidence type="ECO:0000256" key="1">
    <source>
        <dbReference type="PROSITE-ProRule" id="PRU00176"/>
    </source>
</evidence>
<dbReference type="CDD" id="cd00590">
    <property type="entry name" value="RRM_SF"/>
    <property type="match status" value="1"/>
</dbReference>
<dbReference type="Gene3D" id="3.30.70.330">
    <property type="match status" value="1"/>
</dbReference>